<feature type="transmembrane region" description="Helical" evidence="1">
    <location>
        <begin position="12"/>
        <end position="31"/>
    </location>
</feature>
<dbReference type="PROSITE" id="PS51257">
    <property type="entry name" value="PROKAR_LIPOPROTEIN"/>
    <property type="match status" value="1"/>
</dbReference>
<evidence type="ECO:0000313" key="2">
    <source>
        <dbReference type="EMBL" id="NGF43446.1"/>
    </source>
</evidence>
<reference evidence="2" key="1">
    <citation type="submission" date="2020-02" db="EMBL/GenBank/DDBJ databases">
        <title>WGS of Carbapenem-Resistant Enterobacteriaceae.</title>
        <authorList>
            <person name="Tokajian S."/>
            <person name="El Chaar M."/>
            <person name="El Khoury M."/>
        </authorList>
    </citation>
    <scope>NUCLEOTIDE SEQUENCE</scope>
    <source>
        <strain evidence="2">EHM_71</strain>
    </source>
</reference>
<feature type="transmembrane region" description="Helical" evidence="1">
    <location>
        <begin position="98"/>
        <end position="118"/>
    </location>
</feature>
<keyword evidence="1" id="KW-1133">Transmembrane helix</keyword>
<name>A0A6G4MQL5_9ENTR</name>
<gene>
    <name evidence="2" type="ORF">G5635_13610</name>
</gene>
<sequence>MKKIIKYRLSNLQTFIISFFLIIIGCSITRYTSLESAWLFLLGGLFLAFISLLESKRLSRVEKGVSLIFFGIFMGLGIPELFQKNYKDLMTPDFNENLAIFTQMAFFVCAGAGGGVLANHAENIKTVDVTPNTQNGNVDTALNYIKILQVEAISQRKKIEQLRLVIIVAVGLGLANLIVTILK</sequence>
<keyword evidence="1" id="KW-0812">Transmembrane</keyword>
<dbReference type="AlphaFoldDB" id="A0A6G4MQL5"/>
<evidence type="ECO:0000256" key="1">
    <source>
        <dbReference type="SAM" id="Phobius"/>
    </source>
</evidence>
<proteinExistence type="predicted"/>
<dbReference type="EMBL" id="JAAJRM010000003">
    <property type="protein sequence ID" value="NGF43446.1"/>
    <property type="molecule type" value="Genomic_DNA"/>
</dbReference>
<dbReference type="RefSeq" id="WP_163358881.1">
    <property type="nucleotide sequence ID" value="NZ_JAAJRM010000003.1"/>
</dbReference>
<organism evidence="2">
    <name type="scientific">Enterobacter hormaechei</name>
    <dbReference type="NCBI Taxonomy" id="158836"/>
    <lineage>
        <taxon>Bacteria</taxon>
        <taxon>Pseudomonadati</taxon>
        <taxon>Pseudomonadota</taxon>
        <taxon>Gammaproteobacteria</taxon>
        <taxon>Enterobacterales</taxon>
        <taxon>Enterobacteriaceae</taxon>
        <taxon>Enterobacter</taxon>
        <taxon>Enterobacter cloacae complex</taxon>
    </lineage>
</organism>
<comment type="caution">
    <text evidence="2">The sequence shown here is derived from an EMBL/GenBank/DDBJ whole genome shotgun (WGS) entry which is preliminary data.</text>
</comment>
<accession>A0A6G4MQL5</accession>
<keyword evidence="1" id="KW-0472">Membrane</keyword>
<feature type="transmembrane region" description="Helical" evidence="1">
    <location>
        <begin position="65"/>
        <end position="82"/>
    </location>
</feature>
<feature type="transmembrane region" description="Helical" evidence="1">
    <location>
        <begin position="164"/>
        <end position="182"/>
    </location>
</feature>
<feature type="transmembrane region" description="Helical" evidence="1">
    <location>
        <begin position="37"/>
        <end position="53"/>
    </location>
</feature>
<protein>
    <submittedName>
        <fullName evidence="2">Uncharacterized protein</fullName>
    </submittedName>
</protein>